<feature type="region of interest" description="Disordered" evidence="5">
    <location>
        <begin position="1"/>
        <end position="51"/>
    </location>
</feature>
<dbReference type="GO" id="GO:0036435">
    <property type="term" value="F:K48-linked polyubiquitin modification-dependent protein binding"/>
    <property type="evidence" value="ECO:0007669"/>
    <property type="project" value="TreeGrafter"/>
</dbReference>
<evidence type="ECO:0000313" key="8">
    <source>
        <dbReference type="Proteomes" id="UP000472261"/>
    </source>
</evidence>
<feature type="compositionally biased region" description="Gly residues" evidence="5">
    <location>
        <begin position="267"/>
        <end position="291"/>
    </location>
</feature>
<feature type="compositionally biased region" description="Basic and acidic residues" evidence="5">
    <location>
        <begin position="612"/>
        <end position="631"/>
    </location>
</feature>
<feature type="compositionally biased region" description="Basic and acidic residues" evidence="5">
    <location>
        <begin position="534"/>
        <end position="550"/>
    </location>
</feature>
<dbReference type="Proteomes" id="UP000472261">
    <property type="component" value="Unplaced"/>
</dbReference>
<evidence type="ECO:0000256" key="2">
    <source>
        <dbReference type="ARBA" id="ARBA00022771"/>
    </source>
</evidence>
<dbReference type="CDD" id="cd16631">
    <property type="entry name" value="mRING-HC-C4C4_RBR_HOIP"/>
    <property type="match status" value="1"/>
</dbReference>
<dbReference type="GO" id="GO:1990450">
    <property type="term" value="F:linear polyubiquitin binding"/>
    <property type="evidence" value="ECO:0007669"/>
    <property type="project" value="TreeGrafter"/>
</dbReference>
<dbReference type="SUPFAM" id="SSF57850">
    <property type="entry name" value="RING/U-box"/>
    <property type="match status" value="1"/>
</dbReference>
<evidence type="ECO:0000313" key="7">
    <source>
        <dbReference type="Ensembl" id="ENSPCLP00000016399.1"/>
    </source>
</evidence>
<sequence>MAQPPPGVLGAPEVTCGEKGPPPEVVEPGWRGLAEKGNGGSQPMGGGGGESGRVQAVGGANGESGRVLAVGGANEESGGGQAMGGAIGVTPPMGGASGESGRAQEVGGTNGESGRVLGVGGATVGTPPMGGATGGALPMGGANGESGRAQAMAGANGESGRILEVGGASVGTPPMGSAAGGGPPVGGANGESRWILEVGGASVGTPPMGNAAGQSGRDQEGGGATVGIPPMGGATGVTPPMGGGSGHSGRDQEVGGATVGIPPMGSAAGGGPPMGGASGESGRVLGVGGTTIGTPPMGSSAGGGPPMGGVCGGSGRDQPTGAANEGSGRIFEVGGATVGNPPMGSGVVQSGRAETLPGANESDGGVVNEPDVNEAGVNEAALWAELEAELRRCPGGPAPPALWALVAQPAAPSRKCRFVDGAALLRGDGKGNKHPNPHLITPVLEGTREEPKELLESDGDREEGAAPHATPTVGGESPPGSRSPWLWPCTSCTFLNVAPAVLCAVCERPRLAPRPPPAPQNGAPQRHIATYGDVSRHGDPSEPGDSSRRDDISQYMDISRHIGSISRPQGSSGQEEPPGRGNLSQYGGLLRHKGPSRHEDPSGRANLSRYGDISRYEDAEQRRQEKLRRDGMRTVQMVREAESQSVPVEAVLGLAQAAGGGAKGALLRARAALGAELRLLMTSSGSDASGPALKEAAVAWIRARGSPALALQGMMGERRRKLRTLLSLGFPRSEAEPALHHVGWSLRRALPEVQRRKLHPFLSRLWEPEEPPLDFGCGDQQALARRALATLSLPSWGRATLFVAMGRELGLSPGSAAAPGLKALLEAVRSCADRAQIRRRLRCDCAVCGWALPREQMRWLTGCECALCPECFRQHFTIGVKEKAVADLVCPACGRPDLRDEAARLCYFSTLDVQVKRGA</sequence>
<dbReference type="InterPro" id="IPR032065">
    <property type="entry name" value="RNF31-UBA"/>
</dbReference>
<dbReference type="GO" id="GO:0097039">
    <property type="term" value="P:protein linear polyubiquitination"/>
    <property type="evidence" value="ECO:0007669"/>
    <property type="project" value="TreeGrafter"/>
</dbReference>
<dbReference type="SUPFAM" id="SSF90209">
    <property type="entry name" value="Ran binding protein zinc finger-like"/>
    <property type="match status" value="1"/>
</dbReference>
<dbReference type="GO" id="GO:0008270">
    <property type="term" value="F:zinc ion binding"/>
    <property type="evidence" value="ECO:0007669"/>
    <property type="project" value="UniProtKB-KW"/>
</dbReference>
<keyword evidence="3" id="KW-0862">Zinc</keyword>
<feature type="compositionally biased region" description="Gly residues" evidence="5">
    <location>
        <begin position="131"/>
        <end position="144"/>
    </location>
</feature>
<feature type="region of interest" description="Disordered" evidence="5">
    <location>
        <begin position="120"/>
        <end position="156"/>
    </location>
</feature>
<keyword evidence="1" id="KW-0479">Metal-binding</keyword>
<dbReference type="PROSITE" id="PS01358">
    <property type="entry name" value="ZF_RANBP2_1"/>
    <property type="match status" value="1"/>
</dbReference>
<dbReference type="Ensembl" id="ENSPCLT00000021612.1">
    <property type="protein sequence ID" value="ENSPCLP00000016399.1"/>
    <property type="gene ID" value="ENSPCLG00000013363.1"/>
</dbReference>
<dbReference type="PANTHER" id="PTHR16004">
    <property type="entry name" value="RING FINGER PROTEIN 31-RELATED"/>
    <property type="match status" value="1"/>
</dbReference>
<feature type="compositionally biased region" description="Gly residues" evidence="5">
    <location>
        <begin position="178"/>
        <end position="189"/>
    </location>
</feature>
<reference evidence="7" key="1">
    <citation type="submission" date="2025-08" db="UniProtKB">
        <authorList>
            <consortium name="Ensembl"/>
        </authorList>
    </citation>
    <scope>IDENTIFICATION</scope>
</reference>
<dbReference type="PROSITE" id="PS50199">
    <property type="entry name" value="ZF_RANBP2_2"/>
    <property type="match status" value="1"/>
</dbReference>
<keyword evidence="2 4" id="KW-0863">Zinc-finger</keyword>
<feature type="region of interest" description="Disordered" evidence="5">
    <location>
        <begin position="428"/>
        <end position="481"/>
    </location>
</feature>
<accession>A0A669Q752</accession>
<evidence type="ECO:0000256" key="3">
    <source>
        <dbReference type="ARBA" id="ARBA00022833"/>
    </source>
</evidence>
<dbReference type="Gene3D" id="6.10.140.1100">
    <property type="match status" value="1"/>
</dbReference>
<keyword evidence="8" id="KW-1185">Reference proteome</keyword>
<dbReference type="InterPro" id="IPR026254">
    <property type="entry name" value="RNF31-like"/>
</dbReference>
<feature type="region of interest" description="Disordered" evidence="5">
    <location>
        <begin position="563"/>
        <end position="631"/>
    </location>
</feature>
<feature type="region of interest" description="Disordered" evidence="5">
    <location>
        <begin position="94"/>
        <end position="113"/>
    </location>
</feature>
<evidence type="ECO:0000259" key="6">
    <source>
        <dbReference type="PROSITE" id="PS50199"/>
    </source>
</evidence>
<evidence type="ECO:0000256" key="1">
    <source>
        <dbReference type="ARBA" id="ARBA00022723"/>
    </source>
</evidence>
<evidence type="ECO:0000256" key="4">
    <source>
        <dbReference type="PROSITE-ProRule" id="PRU00322"/>
    </source>
</evidence>
<organism evidence="7 8">
    <name type="scientific">Phasianus colchicus</name>
    <name type="common">Common pheasant</name>
    <dbReference type="NCBI Taxonomy" id="9054"/>
    <lineage>
        <taxon>Eukaryota</taxon>
        <taxon>Metazoa</taxon>
        <taxon>Chordata</taxon>
        <taxon>Craniata</taxon>
        <taxon>Vertebrata</taxon>
        <taxon>Euteleostomi</taxon>
        <taxon>Archelosauria</taxon>
        <taxon>Archosauria</taxon>
        <taxon>Dinosauria</taxon>
        <taxon>Saurischia</taxon>
        <taxon>Theropoda</taxon>
        <taxon>Coelurosauria</taxon>
        <taxon>Aves</taxon>
        <taxon>Neognathae</taxon>
        <taxon>Galloanserae</taxon>
        <taxon>Galliformes</taxon>
        <taxon>Phasianidae</taxon>
        <taxon>Phasianinae</taxon>
        <taxon>Phasianus</taxon>
    </lineage>
</organism>
<feature type="region of interest" description="Disordered" evidence="5">
    <location>
        <begin position="531"/>
        <end position="550"/>
    </location>
</feature>
<dbReference type="GO" id="GO:0071797">
    <property type="term" value="C:LUBAC complex"/>
    <property type="evidence" value="ECO:0007669"/>
    <property type="project" value="InterPro"/>
</dbReference>
<dbReference type="InterPro" id="IPR013083">
    <property type="entry name" value="Znf_RING/FYVE/PHD"/>
</dbReference>
<dbReference type="InterPro" id="IPR001876">
    <property type="entry name" value="Znf_RanBP2"/>
</dbReference>
<dbReference type="Gene3D" id="3.30.40.10">
    <property type="entry name" value="Zinc/RING finger domain, C3HC4 (zinc finger)"/>
    <property type="match status" value="1"/>
</dbReference>
<feature type="domain" description="RanBP2-type" evidence="6">
    <location>
        <begin position="482"/>
        <end position="512"/>
    </location>
</feature>
<dbReference type="InterPro" id="IPR057426">
    <property type="entry name" value="RNF31_UBA_3"/>
</dbReference>
<dbReference type="PANTHER" id="PTHR16004:SF5">
    <property type="entry name" value="E3 UBIQUITIN-PROTEIN LIGASE RNF31"/>
    <property type="match status" value="1"/>
</dbReference>
<dbReference type="Pfam" id="PF25163">
    <property type="entry name" value="UBA_RNF31"/>
    <property type="match status" value="1"/>
</dbReference>
<dbReference type="OMA" id="GINMAGP"/>
<proteinExistence type="predicted"/>
<dbReference type="Pfam" id="PF16678">
    <property type="entry name" value="UBA_HOIP"/>
    <property type="match status" value="1"/>
</dbReference>
<feature type="compositionally biased region" description="Gly residues" evidence="5">
    <location>
        <begin position="37"/>
        <end position="51"/>
    </location>
</feature>
<dbReference type="InterPro" id="IPR047541">
    <property type="entry name" value="RNF31_RBR_mRING-HC-like"/>
</dbReference>
<name>A0A669Q752_PHACC</name>
<feature type="compositionally biased region" description="Gly residues" evidence="5">
    <location>
        <begin position="300"/>
        <end position="315"/>
    </location>
</feature>
<feature type="compositionally biased region" description="Basic and acidic residues" evidence="5">
    <location>
        <begin position="446"/>
        <end position="455"/>
    </location>
</feature>
<protein>
    <recommendedName>
        <fullName evidence="6">RanBP2-type domain-containing protein</fullName>
    </recommendedName>
</protein>
<evidence type="ECO:0000256" key="5">
    <source>
        <dbReference type="SAM" id="MobiDB-lite"/>
    </source>
</evidence>
<dbReference type="InterPro" id="IPR036443">
    <property type="entry name" value="Znf_RanBP2_sf"/>
</dbReference>
<dbReference type="AlphaFoldDB" id="A0A669Q752"/>
<dbReference type="GO" id="GO:0070530">
    <property type="term" value="F:K63-linked polyubiquitin modification-dependent protein binding"/>
    <property type="evidence" value="ECO:0007669"/>
    <property type="project" value="TreeGrafter"/>
</dbReference>
<reference evidence="7" key="2">
    <citation type="submission" date="2025-09" db="UniProtKB">
        <authorList>
            <consortium name="Ensembl"/>
        </authorList>
    </citation>
    <scope>IDENTIFICATION</scope>
</reference>
<feature type="region of interest" description="Disordered" evidence="5">
    <location>
        <begin position="169"/>
        <end position="368"/>
    </location>
</feature>
<dbReference type="GO" id="GO:0061630">
    <property type="term" value="F:ubiquitin protein ligase activity"/>
    <property type="evidence" value="ECO:0007669"/>
    <property type="project" value="TreeGrafter"/>
</dbReference>